<feature type="binding site" evidence="6">
    <location>
        <position position="253"/>
    </location>
    <ligand>
        <name>S-adenosyl-L-methionine</name>
        <dbReference type="ChEBI" id="CHEBI:59789"/>
    </ligand>
</feature>
<dbReference type="SUPFAM" id="SSF53335">
    <property type="entry name" value="S-adenosyl-L-methionine-dependent methyltransferases"/>
    <property type="match status" value="1"/>
</dbReference>
<protein>
    <recommendedName>
        <fullName evidence="7">SAM-dependent MTase RsmB/NOP-type domain-containing protein</fullName>
    </recommendedName>
</protein>
<dbReference type="Pfam" id="PF01029">
    <property type="entry name" value="NusB"/>
    <property type="match status" value="1"/>
</dbReference>
<keyword evidence="2 6" id="KW-0489">Methyltransferase</keyword>
<keyword evidence="5 6" id="KW-0694">RNA-binding</keyword>
<evidence type="ECO:0000256" key="5">
    <source>
        <dbReference type="ARBA" id="ARBA00022884"/>
    </source>
</evidence>
<evidence type="ECO:0000256" key="2">
    <source>
        <dbReference type="ARBA" id="ARBA00022603"/>
    </source>
</evidence>
<proteinExistence type="inferred from homology"/>
<dbReference type="InterPro" id="IPR018314">
    <property type="entry name" value="RsmB/NOL1/NOP2-like_CS"/>
</dbReference>
<dbReference type="Gene3D" id="3.40.50.150">
    <property type="entry name" value="Vaccinia Virus protein VP39"/>
    <property type="match status" value="1"/>
</dbReference>
<dbReference type="GO" id="GO:0008173">
    <property type="term" value="F:RNA methyltransferase activity"/>
    <property type="evidence" value="ECO:0007669"/>
    <property type="project" value="InterPro"/>
</dbReference>
<dbReference type="Gene3D" id="1.10.940.10">
    <property type="entry name" value="NusB-like"/>
    <property type="match status" value="1"/>
</dbReference>
<evidence type="ECO:0000313" key="8">
    <source>
        <dbReference type="EMBL" id="HIX46593.1"/>
    </source>
</evidence>
<sequence length="410" mass="44628">MTNPLYDAYAVLHRVYGGGAYLKQALSETPIEPSARARTAKLCYGVLENDRYLDFCIRSFAPKSPKLPVRILLKVALYMLLFLDKPRYMVADNAVSLVKKMGKGGAAGFVNAFLRAFDAEKLRLPAGEEGLALRCSWPDFAVRRVCAQYGGEAEEILRPRPARTFVRFADAAAEQKHRAAERGERTPFPLVWAFSSFRREEGYDRGEYTFQSVGSVAICAAVDPCAQLLDACAAPGGKSVLLAAKCGRVTACELHPHRARLIESYCARMGVGNVDVVCRDSSLFEPAYEGKFDAVLVDAPCSGSGVAGENPDIKLFRKEEDIAALAAVQRRLLANCARYVRPGGSLYYSTCSFFGEENDGAVAAFLEGNGGFAPAPLDSPLGCRPARFGLQFLPHLSMGAGFYVAKLTRK</sequence>
<keyword evidence="4 6" id="KW-0949">S-adenosyl-L-methionine</keyword>
<dbReference type="PRINTS" id="PR02008">
    <property type="entry name" value="RCMTFAMILY"/>
</dbReference>
<dbReference type="EMBL" id="DXFD01000047">
    <property type="protein sequence ID" value="HIX46593.1"/>
    <property type="molecule type" value="Genomic_DNA"/>
</dbReference>
<gene>
    <name evidence="8" type="ORF">H9737_02770</name>
</gene>
<feature type="domain" description="SAM-dependent MTase RsmB/NOP-type" evidence="7">
    <location>
        <begin position="131"/>
        <end position="410"/>
    </location>
</feature>
<dbReference type="AlphaFoldDB" id="A0A9D1VTK5"/>
<accession>A0A9D1VTK5</accession>
<evidence type="ECO:0000256" key="4">
    <source>
        <dbReference type="ARBA" id="ARBA00022691"/>
    </source>
</evidence>
<dbReference type="InterPro" id="IPR029063">
    <property type="entry name" value="SAM-dependent_MTases_sf"/>
</dbReference>
<reference evidence="8" key="2">
    <citation type="submission" date="2021-04" db="EMBL/GenBank/DDBJ databases">
        <authorList>
            <person name="Gilroy R."/>
        </authorList>
    </citation>
    <scope>NUCLEOTIDE SEQUENCE</scope>
    <source>
        <strain evidence="8">26628</strain>
    </source>
</reference>
<keyword evidence="3 6" id="KW-0808">Transferase</keyword>
<feature type="active site" description="Nucleophile" evidence="6">
    <location>
        <position position="351"/>
    </location>
</feature>
<dbReference type="CDD" id="cd02440">
    <property type="entry name" value="AdoMet_MTases"/>
    <property type="match status" value="1"/>
</dbReference>
<dbReference type="PROSITE" id="PS01153">
    <property type="entry name" value="NOL1_NOP2_SUN"/>
    <property type="match status" value="1"/>
</dbReference>
<feature type="binding site" evidence="6">
    <location>
        <position position="298"/>
    </location>
    <ligand>
        <name>S-adenosyl-L-methionine</name>
        <dbReference type="ChEBI" id="CHEBI:59789"/>
    </ligand>
</feature>
<dbReference type="GO" id="GO:0003723">
    <property type="term" value="F:RNA binding"/>
    <property type="evidence" value="ECO:0007669"/>
    <property type="project" value="UniProtKB-UniRule"/>
</dbReference>
<dbReference type="SUPFAM" id="SSF48013">
    <property type="entry name" value="NusB-like"/>
    <property type="match status" value="1"/>
</dbReference>
<organism evidence="8 9">
    <name type="scientific">Candidatus Borkfalkia faecigallinarum</name>
    <dbReference type="NCBI Taxonomy" id="2838509"/>
    <lineage>
        <taxon>Bacteria</taxon>
        <taxon>Bacillati</taxon>
        <taxon>Bacillota</taxon>
        <taxon>Clostridia</taxon>
        <taxon>Christensenellales</taxon>
        <taxon>Christensenellaceae</taxon>
        <taxon>Candidatus Borkfalkia</taxon>
    </lineage>
</organism>
<dbReference type="InterPro" id="IPR006027">
    <property type="entry name" value="NusB_RsmB_TIM44"/>
</dbReference>
<name>A0A9D1VTK5_9FIRM</name>
<reference evidence="8" key="1">
    <citation type="journal article" date="2021" name="PeerJ">
        <title>Extensive microbial diversity within the chicken gut microbiome revealed by metagenomics and culture.</title>
        <authorList>
            <person name="Gilroy R."/>
            <person name="Ravi A."/>
            <person name="Getino M."/>
            <person name="Pursley I."/>
            <person name="Horton D.L."/>
            <person name="Alikhan N.F."/>
            <person name="Baker D."/>
            <person name="Gharbi K."/>
            <person name="Hall N."/>
            <person name="Watson M."/>
            <person name="Adriaenssens E.M."/>
            <person name="Foster-Nyarko E."/>
            <person name="Jarju S."/>
            <person name="Secka A."/>
            <person name="Antonio M."/>
            <person name="Oren A."/>
            <person name="Chaudhuri R.R."/>
            <person name="La Ragione R."/>
            <person name="Hildebrand F."/>
            <person name="Pallen M.J."/>
        </authorList>
    </citation>
    <scope>NUCLEOTIDE SEQUENCE</scope>
    <source>
        <strain evidence="8">26628</strain>
    </source>
</reference>
<dbReference type="PANTHER" id="PTHR22807">
    <property type="entry name" value="NOP2 YEAST -RELATED NOL1/NOP2/FMU SUN DOMAIN-CONTAINING"/>
    <property type="match status" value="1"/>
</dbReference>
<evidence type="ECO:0000259" key="7">
    <source>
        <dbReference type="PROSITE" id="PS51686"/>
    </source>
</evidence>
<dbReference type="InterPro" id="IPR035926">
    <property type="entry name" value="NusB-like_sf"/>
</dbReference>
<dbReference type="PROSITE" id="PS51686">
    <property type="entry name" value="SAM_MT_RSMB_NOP"/>
    <property type="match status" value="1"/>
</dbReference>
<evidence type="ECO:0000256" key="1">
    <source>
        <dbReference type="ARBA" id="ARBA00007494"/>
    </source>
</evidence>
<comment type="similarity">
    <text evidence="1 6">Belongs to the class I-like SAM-binding methyltransferase superfamily. RsmB/NOP family.</text>
</comment>
<dbReference type="GO" id="GO:0001510">
    <property type="term" value="P:RNA methylation"/>
    <property type="evidence" value="ECO:0007669"/>
    <property type="project" value="InterPro"/>
</dbReference>
<feature type="binding site" evidence="6">
    <location>
        <position position="280"/>
    </location>
    <ligand>
        <name>S-adenosyl-L-methionine</name>
        <dbReference type="ChEBI" id="CHEBI:59789"/>
    </ligand>
</feature>
<dbReference type="InterPro" id="IPR049560">
    <property type="entry name" value="MeTrfase_RsmB-F_NOP2_cat"/>
</dbReference>
<evidence type="ECO:0000256" key="3">
    <source>
        <dbReference type="ARBA" id="ARBA00022679"/>
    </source>
</evidence>
<dbReference type="Pfam" id="PF01189">
    <property type="entry name" value="Methyltr_RsmB-F"/>
    <property type="match status" value="1"/>
</dbReference>
<evidence type="ECO:0000313" key="9">
    <source>
        <dbReference type="Proteomes" id="UP000824249"/>
    </source>
</evidence>
<dbReference type="Proteomes" id="UP000824249">
    <property type="component" value="Unassembled WGS sequence"/>
</dbReference>
<comment type="caution">
    <text evidence="8">The sequence shown here is derived from an EMBL/GenBank/DDBJ whole genome shotgun (WGS) entry which is preliminary data.</text>
</comment>
<dbReference type="InterPro" id="IPR023267">
    <property type="entry name" value="RCMT"/>
</dbReference>
<dbReference type="GO" id="GO:0006355">
    <property type="term" value="P:regulation of DNA-templated transcription"/>
    <property type="evidence" value="ECO:0007669"/>
    <property type="project" value="InterPro"/>
</dbReference>
<evidence type="ECO:0000256" key="6">
    <source>
        <dbReference type="PROSITE-ProRule" id="PRU01023"/>
    </source>
</evidence>
<dbReference type="InterPro" id="IPR001678">
    <property type="entry name" value="MeTrfase_RsmB-F_NOP2_dom"/>
</dbReference>
<feature type="binding site" evidence="6">
    <location>
        <begin position="232"/>
        <end position="238"/>
    </location>
    <ligand>
        <name>S-adenosyl-L-methionine</name>
        <dbReference type="ChEBI" id="CHEBI:59789"/>
    </ligand>
</feature>
<dbReference type="PANTHER" id="PTHR22807:SF53">
    <property type="entry name" value="RIBOSOMAL RNA SMALL SUBUNIT METHYLTRANSFERASE B-RELATED"/>
    <property type="match status" value="1"/>
</dbReference>